<feature type="transmembrane region" description="Helical" evidence="1">
    <location>
        <begin position="6"/>
        <end position="39"/>
    </location>
</feature>
<dbReference type="AlphaFoldDB" id="A0A248LDX5"/>
<dbReference type="OrthoDB" id="8594261at2"/>
<dbReference type="Proteomes" id="UP000197424">
    <property type="component" value="Chromosome"/>
</dbReference>
<reference evidence="3" key="1">
    <citation type="submission" date="2017-06" db="EMBL/GenBank/DDBJ databases">
        <title>Whole genome sequence of Laribacter hongkongensis LHGZ1.</title>
        <authorList>
            <person name="Chen D."/>
            <person name="Wu H."/>
            <person name="Chen J."/>
        </authorList>
    </citation>
    <scope>NUCLEOTIDE SEQUENCE [LARGE SCALE GENOMIC DNA]</scope>
    <source>
        <strain evidence="3">LHGZ1</strain>
    </source>
</reference>
<dbReference type="EMBL" id="CP022115">
    <property type="protein sequence ID" value="ASJ22917.1"/>
    <property type="molecule type" value="Genomic_DNA"/>
</dbReference>
<sequence length="130" mass="14892">MKFDSQFFLAGASVLAVLFFVHGDWALLIVPILLMIAGIARHDLERARELDEDCARQLLDRPGMAMLPLDGFRGRGLMFYHGGQPVFRTLDDRDSVWCYAGRREDFEQLPDDCICIYPGYIYQRTASRPC</sequence>
<protein>
    <submittedName>
        <fullName evidence="2">Uncharacterized protein</fullName>
    </submittedName>
</protein>
<name>A0A248LDX5_9NEIS</name>
<organism evidence="2 3">
    <name type="scientific">Laribacter hongkongensis</name>
    <dbReference type="NCBI Taxonomy" id="168471"/>
    <lineage>
        <taxon>Bacteria</taxon>
        <taxon>Pseudomonadati</taxon>
        <taxon>Pseudomonadota</taxon>
        <taxon>Betaproteobacteria</taxon>
        <taxon>Neisseriales</taxon>
        <taxon>Aquaspirillaceae</taxon>
        <taxon>Laribacter</taxon>
    </lineage>
</organism>
<gene>
    <name evidence="2" type="ORF">LHGZ1_0086</name>
</gene>
<evidence type="ECO:0000256" key="1">
    <source>
        <dbReference type="SAM" id="Phobius"/>
    </source>
</evidence>
<accession>A0A248LDX5</accession>
<dbReference type="RefSeq" id="WP_088859807.1">
    <property type="nucleotide sequence ID" value="NZ_CP022115.1"/>
</dbReference>
<keyword evidence="1" id="KW-0472">Membrane</keyword>
<evidence type="ECO:0000313" key="3">
    <source>
        <dbReference type="Proteomes" id="UP000197424"/>
    </source>
</evidence>
<proteinExistence type="predicted"/>
<evidence type="ECO:0000313" key="2">
    <source>
        <dbReference type="EMBL" id="ASJ22917.1"/>
    </source>
</evidence>
<keyword evidence="1" id="KW-1133">Transmembrane helix</keyword>
<keyword evidence="1" id="KW-0812">Transmembrane</keyword>